<name>A0A9D1L431_9BACT</name>
<comment type="caution">
    <text evidence="1">The sequence shown here is derived from an EMBL/GenBank/DDBJ whole genome shotgun (WGS) entry which is preliminary data.</text>
</comment>
<dbReference type="Pfam" id="PF13730">
    <property type="entry name" value="HTH_36"/>
    <property type="match status" value="1"/>
</dbReference>
<gene>
    <name evidence="1" type="ORF">IAD49_03575</name>
</gene>
<dbReference type="AlphaFoldDB" id="A0A9D1L431"/>
<evidence type="ECO:0000313" key="1">
    <source>
        <dbReference type="EMBL" id="HIU22642.1"/>
    </source>
</evidence>
<dbReference type="InterPro" id="IPR036388">
    <property type="entry name" value="WH-like_DNA-bd_sf"/>
</dbReference>
<reference evidence="1" key="1">
    <citation type="submission" date="2020-10" db="EMBL/GenBank/DDBJ databases">
        <authorList>
            <person name="Gilroy R."/>
        </authorList>
    </citation>
    <scope>NUCLEOTIDE SEQUENCE</scope>
    <source>
        <strain evidence="1">CHK197-8231</strain>
    </source>
</reference>
<reference evidence="1" key="2">
    <citation type="journal article" date="2021" name="PeerJ">
        <title>Extensive microbial diversity within the chicken gut microbiome revealed by metagenomics and culture.</title>
        <authorList>
            <person name="Gilroy R."/>
            <person name="Ravi A."/>
            <person name="Getino M."/>
            <person name="Pursley I."/>
            <person name="Horton D.L."/>
            <person name="Alikhan N.F."/>
            <person name="Baker D."/>
            <person name="Gharbi K."/>
            <person name="Hall N."/>
            <person name="Watson M."/>
            <person name="Adriaenssens E.M."/>
            <person name="Foster-Nyarko E."/>
            <person name="Jarju S."/>
            <person name="Secka A."/>
            <person name="Antonio M."/>
            <person name="Oren A."/>
            <person name="Chaudhuri R.R."/>
            <person name="La Ragione R."/>
            <person name="Hildebrand F."/>
            <person name="Pallen M.J."/>
        </authorList>
    </citation>
    <scope>NUCLEOTIDE SEQUENCE</scope>
    <source>
        <strain evidence="1">CHK197-8231</strain>
    </source>
</reference>
<dbReference type="Gene3D" id="1.10.10.10">
    <property type="entry name" value="Winged helix-like DNA-binding domain superfamily/Winged helix DNA-binding domain"/>
    <property type="match status" value="1"/>
</dbReference>
<dbReference type="Proteomes" id="UP000824087">
    <property type="component" value="Unassembled WGS sequence"/>
</dbReference>
<dbReference type="EMBL" id="DVML01000022">
    <property type="protein sequence ID" value="HIU22642.1"/>
    <property type="molecule type" value="Genomic_DNA"/>
</dbReference>
<dbReference type="SUPFAM" id="SSF46785">
    <property type="entry name" value="Winged helix' DNA-binding domain"/>
    <property type="match status" value="1"/>
</dbReference>
<evidence type="ECO:0000313" key="2">
    <source>
        <dbReference type="Proteomes" id="UP000824087"/>
    </source>
</evidence>
<protein>
    <submittedName>
        <fullName evidence="1">Helix-turn-helix domain-containing protein</fullName>
    </submittedName>
</protein>
<sequence>MNGKFVIILKELVTDPKIDAYEYRILSYLISCSKDGECFPSRGDISDKTGIPISTVKRKLNSLISKKYISKSNRTIGSGKITSNIYTINKKYLVVREARYENEKQEELFDYDWIGDE</sequence>
<proteinExistence type="predicted"/>
<organism evidence="1 2">
    <name type="scientific">Candidatus Fimihabitans intestinipullorum</name>
    <dbReference type="NCBI Taxonomy" id="2840820"/>
    <lineage>
        <taxon>Bacteria</taxon>
        <taxon>Bacillati</taxon>
        <taxon>Mycoplasmatota</taxon>
        <taxon>Mycoplasmatota incertae sedis</taxon>
        <taxon>Candidatus Fimihabitans</taxon>
    </lineage>
</organism>
<accession>A0A9D1L431</accession>
<dbReference type="InterPro" id="IPR036390">
    <property type="entry name" value="WH_DNA-bd_sf"/>
</dbReference>